<dbReference type="EMBL" id="JH598041">
    <property type="status" value="NOT_ANNOTATED_CDS"/>
    <property type="molecule type" value="Genomic_DNA"/>
</dbReference>
<evidence type="ECO:0000313" key="2">
    <source>
        <dbReference type="EnsemblProtists" id="HpaP811562"/>
    </source>
</evidence>
<dbReference type="Proteomes" id="UP000011713">
    <property type="component" value="Unassembled WGS sequence"/>
</dbReference>
<name>M4BYD0_HYAAE</name>
<sequence length="84" mass="9047">MEESVDYGSDTSVSGDASTMSDTPMSEVHPPTTLSSFSERDDANAPLAPHSTPSSDDAIITNPLDEQQLLTVLRFVHGARRLRS</sequence>
<proteinExistence type="predicted"/>
<dbReference type="HOGENOM" id="CLU_2710107_0_0_1"/>
<evidence type="ECO:0000313" key="3">
    <source>
        <dbReference type="Proteomes" id="UP000011713"/>
    </source>
</evidence>
<accession>M4BYD0</accession>
<reference evidence="3" key="1">
    <citation type="journal article" date="2010" name="Science">
        <title>Signatures of adaptation to obligate biotrophy in the Hyaloperonospora arabidopsidis genome.</title>
        <authorList>
            <person name="Baxter L."/>
            <person name="Tripathy S."/>
            <person name="Ishaque N."/>
            <person name="Boot N."/>
            <person name="Cabral A."/>
            <person name="Kemen E."/>
            <person name="Thines M."/>
            <person name="Ah-Fong A."/>
            <person name="Anderson R."/>
            <person name="Badejoko W."/>
            <person name="Bittner-Eddy P."/>
            <person name="Boore J.L."/>
            <person name="Chibucos M.C."/>
            <person name="Coates M."/>
            <person name="Dehal P."/>
            <person name="Delehaunty K."/>
            <person name="Dong S."/>
            <person name="Downton P."/>
            <person name="Dumas B."/>
            <person name="Fabro G."/>
            <person name="Fronick C."/>
            <person name="Fuerstenberg S.I."/>
            <person name="Fulton L."/>
            <person name="Gaulin E."/>
            <person name="Govers F."/>
            <person name="Hughes L."/>
            <person name="Humphray S."/>
            <person name="Jiang R.H."/>
            <person name="Judelson H."/>
            <person name="Kamoun S."/>
            <person name="Kyung K."/>
            <person name="Meijer H."/>
            <person name="Minx P."/>
            <person name="Morris P."/>
            <person name="Nelson J."/>
            <person name="Phuntumart V."/>
            <person name="Qutob D."/>
            <person name="Rehmany A."/>
            <person name="Rougon-Cardoso A."/>
            <person name="Ryden P."/>
            <person name="Torto-Alalibo T."/>
            <person name="Studholme D."/>
            <person name="Wang Y."/>
            <person name="Win J."/>
            <person name="Wood J."/>
            <person name="Clifton S.W."/>
            <person name="Rogers J."/>
            <person name="Van den Ackerveken G."/>
            <person name="Jones J.D."/>
            <person name="McDowell J.M."/>
            <person name="Beynon J."/>
            <person name="Tyler B.M."/>
        </authorList>
    </citation>
    <scope>NUCLEOTIDE SEQUENCE [LARGE SCALE GENOMIC DNA]</scope>
    <source>
        <strain evidence="3">Emoy2</strain>
    </source>
</reference>
<protein>
    <submittedName>
        <fullName evidence="2">Uncharacterized protein</fullName>
    </submittedName>
</protein>
<evidence type="ECO:0000256" key="1">
    <source>
        <dbReference type="SAM" id="MobiDB-lite"/>
    </source>
</evidence>
<dbReference type="AlphaFoldDB" id="M4BYD0"/>
<dbReference type="InParanoid" id="M4BYD0"/>
<reference evidence="2" key="2">
    <citation type="submission" date="2015-06" db="UniProtKB">
        <authorList>
            <consortium name="EnsemblProtists"/>
        </authorList>
    </citation>
    <scope>IDENTIFICATION</scope>
    <source>
        <strain evidence="2">Emoy2</strain>
    </source>
</reference>
<keyword evidence="3" id="KW-1185">Reference proteome</keyword>
<dbReference type="VEuPathDB" id="FungiDB:HpaG811562"/>
<feature type="region of interest" description="Disordered" evidence="1">
    <location>
        <begin position="1"/>
        <end position="59"/>
    </location>
</feature>
<dbReference type="EnsemblProtists" id="HpaT811562">
    <property type="protein sequence ID" value="HpaP811562"/>
    <property type="gene ID" value="HpaG811562"/>
</dbReference>
<organism evidence="2 3">
    <name type="scientific">Hyaloperonospora arabidopsidis (strain Emoy2)</name>
    <name type="common">Downy mildew agent</name>
    <name type="synonym">Peronospora arabidopsidis</name>
    <dbReference type="NCBI Taxonomy" id="559515"/>
    <lineage>
        <taxon>Eukaryota</taxon>
        <taxon>Sar</taxon>
        <taxon>Stramenopiles</taxon>
        <taxon>Oomycota</taxon>
        <taxon>Peronosporomycetes</taxon>
        <taxon>Peronosporales</taxon>
        <taxon>Peronosporaceae</taxon>
        <taxon>Hyaloperonospora</taxon>
    </lineage>
</organism>
<feature type="compositionally biased region" description="Polar residues" evidence="1">
    <location>
        <begin position="9"/>
        <end position="24"/>
    </location>
</feature>